<dbReference type="GeneID" id="8237435"/>
<reference evidence="2" key="3">
    <citation type="submission" date="2020-05" db="UniProtKB">
        <authorList>
            <consortium name="EnsemblMetazoa"/>
        </authorList>
    </citation>
    <scope>IDENTIFICATION</scope>
    <source>
        <strain evidence="2">USDA</strain>
    </source>
</reference>
<accession>E0VHK6</accession>
<dbReference type="EnsemblMetazoa" id="PHUM212690-RA">
    <property type="protein sequence ID" value="PHUM212690-PA"/>
    <property type="gene ID" value="PHUM212690"/>
</dbReference>
<dbReference type="Pfam" id="PF15375">
    <property type="entry name" value="FSAF1"/>
    <property type="match status" value="1"/>
</dbReference>
<dbReference type="EMBL" id="AAZO01002449">
    <property type="status" value="NOT_ANNOTATED_CDS"/>
    <property type="molecule type" value="Genomic_DNA"/>
</dbReference>
<keyword evidence="3" id="KW-1185">Reference proteome</keyword>
<dbReference type="InterPro" id="IPR052852">
    <property type="entry name" value="SSU_Processome_Comp"/>
</dbReference>
<protein>
    <submittedName>
        <fullName evidence="1 2">Uncharacterized protein</fullName>
    </submittedName>
</protein>
<dbReference type="KEGG" id="phu:Phum_PHUM212690"/>
<dbReference type="HOGENOM" id="CLU_1867549_0_0_1"/>
<dbReference type="RefSeq" id="XP_002425630.1">
    <property type="nucleotide sequence ID" value="XM_002425585.1"/>
</dbReference>
<evidence type="ECO:0000313" key="2">
    <source>
        <dbReference type="EnsemblMetazoa" id="PHUM212690-PA"/>
    </source>
</evidence>
<dbReference type="PANTHER" id="PTHR28366">
    <property type="entry name" value="CHROMOSOME 1 OPEN READING FRAME 131"/>
    <property type="match status" value="1"/>
</dbReference>
<dbReference type="InParanoid" id="E0VHK6"/>
<dbReference type="VEuPathDB" id="VectorBase:PHUM212690"/>
<dbReference type="AlphaFoldDB" id="E0VHK6"/>
<reference evidence="1" key="2">
    <citation type="submission" date="2007-04" db="EMBL/GenBank/DDBJ databases">
        <title>The genome of the human body louse.</title>
        <authorList>
            <consortium name="The Human Body Louse Genome Consortium"/>
            <person name="Kirkness E."/>
            <person name="Walenz B."/>
            <person name="Hass B."/>
            <person name="Bruggner R."/>
            <person name="Strausberg R."/>
        </authorList>
    </citation>
    <scope>NUCLEOTIDE SEQUENCE</scope>
    <source>
        <strain evidence="1">USDA</strain>
    </source>
</reference>
<dbReference type="OMA" id="GFQGEEC"/>
<evidence type="ECO:0000313" key="1">
    <source>
        <dbReference type="EMBL" id="EEB12892.1"/>
    </source>
</evidence>
<dbReference type="Proteomes" id="UP000009046">
    <property type="component" value="Unassembled WGS sequence"/>
</dbReference>
<dbReference type="CTD" id="8237435"/>
<dbReference type="PANTHER" id="PTHR28366:SF1">
    <property type="entry name" value="CHROMOSOME 1 OPEN READING FRAME 131"/>
    <property type="match status" value="1"/>
</dbReference>
<dbReference type="OrthoDB" id="10067479at2759"/>
<reference evidence="1" key="1">
    <citation type="submission" date="2007-04" db="EMBL/GenBank/DDBJ databases">
        <title>Annotation of Pediculus humanus corporis strain USDA.</title>
        <authorList>
            <person name="Kirkness E."/>
            <person name="Hannick L."/>
            <person name="Hass B."/>
            <person name="Bruggner R."/>
            <person name="Lawson D."/>
            <person name="Bidwell S."/>
            <person name="Joardar V."/>
            <person name="Caler E."/>
            <person name="Walenz B."/>
            <person name="Inman J."/>
            <person name="Schobel S."/>
            <person name="Galinsky K."/>
            <person name="Amedeo P."/>
            <person name="Strausberg R."/>
        </authorList>
    </citation>
    <scope>NUCLEOTIDE SEQUENCE</scope>
    <source>
        <strain evidence="1">USDA</strain>
    </source>
</reference>
<evidence type="ECO:0000313" key="3">
    <source>
        <dbReference type="Proteomes" id="UP000009046"/>
    </source>
</evidence>
<dbReference type="InterPro" id="IPR027973">
    <property type="entry name" value="FSAF1-like"/>
</dbReference>
<proteinExistence type="predicted"/>
<dbReference type="EMBL" id="DS235171">
    <property type="protein sequence ID" value="EEB12892.1"/>
    <property type="molecule type" value="Genomic_DNA"/>
</dbReference>
<dbReference type="STRING" id="121224.E0VHK6"/>
<gene>
    <name evidence="2" type="primary">8237435</name>
    <name evidence="1" type="ORF">Phum_PHUM212690</name>
</gene>
<name>E0VHK6_PEDHC</name>
<sequence>MFVPTRSSLLKSHDEKKCETVVFENKKPKKVSENKMAVVDSDKKLISSKGKLNKEKKNKDNLTMKKLRYDIIKFGTSGFSGAKKEESKVALAVSLGAVPPKRKYLNYKELLHCSSSSTINRTSLESVQLQAIADKIQ</sequence>
<organism>
    <name type="scientific">Pediculus humanus subsp. corporis</name>
    <name type="common">Body louse</name>
    <dbReference type="NCBI Taxonomy" id="121224"/>
    <lineage>
        <taxon>Eukaryota</taxon>
        <taxon>Metazoa</taxon>
        <taxon>Ecdysozoa</taxon>
        <taxon>Arthropoda</taxon>
        <taxon>Hexapoda</taxon>
        <taxon>Insecta</taxon>
        <taxon>Pterygota</taxon>
        <taxon>Neoptera</taxon>
        <taxon>Paraneoptera</taxon>
        <taxon>Psocodea</taxon>
        <taxon>Troctomorpha</taxon>
        <taxon>Phthiraptera</taxon>
        <taxon>Anoplura</taxon>
        <taxon>Pediculidae</taxon>
        <taxon>Pediculus</taxon>
    </lineage>
</organism>